<evidence type="ECO:0000313" key="3">
    <source>
        <dbReference type="WBParaSite" id="EVEC_0000222901-mRNA-1"/>
    </source>
</evidence>
<sequence length="94" mass="11426">MIKYYCYNIVPLPGREEMRRFFWKSVAEKNDIYNNRRVTLNERFSLIERGFKLSPIFSEEDPECCTFQVREVLLKETSMAKEKPVLREHFENIK</sequence>
<reference evidence="3" key="1">
    <citation type="submission" date="2016-04" db="UniProtKB">
        <authorList>
            <consortium name="WormBaseParasite"/>
        </authorList>
    </citation>
    <scope>IDENTIFICATION</scope>
</reference>
<dbReference type="AlphaFoldDB" id="A0A158Q9J2"/>
<dbReference type="Proteomes" id="UP000274131">
    <property type="component" value="Unassembled WGS sequence"/>
</dbReference>
<protein>
    <submittedName>
        <fullName evidence="3">HTH_OrfB_IS605 domain-containing protein</fullName>
    </submittedName>
</protein>
<dbReference type="WBParaSite" id="EVEC_0000222901-mRNA-1">
    <property type="protein sequence ID" value="EVEC_0000222901-mRNA-1"/>
    <property type="gene ID" value="EVEC_0000222901"/>
</dbReference>
<keyword evidence="2" id="KW-1185">Reference proteome</keyword>
<organism evidence="3">
    <name type="scientific">Enterobius vermicularis</name>
    <name type="common">Human pinworm</name>
    <dbReference type="NCBI Taxonomy" id="51028"/>
    <lineage>
        <taxon>Eukaryota</taxon>
        <taxon>Metazoa</taxon>
        <taxon>Ecdysozoa</taxon>
        <taxon>Nematoda</taxon>
        <taxon>Chromadorea</taxon>
        <taxon>Rhabditida</taxon>
        <taxon>Spirurina</taxon>
        <taxon>Oxyuridomorpha</taxon>
        <taxon>Oxyuroidea</taxon>
        <taxon>Oxyuridae</taxon>
        <taxon>Enterobius</taxon>
    </lineage>
</organism>
<accession>A0A158Q9J2</accession>
<dbReference type="EMBL" id="UXUI01007290">
    <property type="protein sequence ID" value="VDD86794.1"/>
    <property type="molecule type" value="Genomic_DNA"/>
</dbReference>
<gene>
    <name evidence="1" type="ORF">EVEC_LOCUS1937</name>
</gene>
<name>A0A158Q9J2_ENTVE</name>
<evidence type="ECO:0000313" key="2">
    <source>
        <dbReference type="Proteomes" id="UP000274131"/>
    </source>
</evidence>
<proteinExistence type="predicted"/>
<reference evidence="1 2" key="2">
    <citation type="submission" date="2018-10" db="EMBL/GenBank/DDBJ databases">
        <authorList>
            <consortium name="Pathogen Informatics"/>
        </authorList>
    </citation>
    <scope>NUCLEOTIDE SEQUENCE [LARGE SCALE GENOMIC DNA]</scope>
</reference>
<evidence type="ECO:0000313" key="1">
    <source>
        <dbReference type="EMBL" id="VDD86794.1"/>
    </source>
</evidence>
<dbReference type="OrthoDB" id="5849438at2759"/>